<dbReference type="Gene3D" id="3.30.70.360">
    <property type="match status" value="1"/>
</dbReference>
<name>K1JWK5_9BURK</name>
<dbReference type="PATRIC" id="fig|742823.3.peg.1395"/>
<dbReference type="GO" id="GO:0016805">
    <property type="term" value="F:dipeptidase activity"/>
    <property type="evidence" value="ECO:0007669"/>
    <property type="project" value="TreeGrafter"/>
</dbReference>
<gene>
    <name evidence="1" type="ORF">HMPREF9465_01406</name>
</gene>
<proteinExistence type="predicted"/>
<dbReference type="GO" id="GO:0005737">
    <property type="term" value="C:cytoplasm"/>
    <property type="evidence" value="ECO:0007669"/>
    <property type="project" value="TreeGrafter"/>
</dbReference>
<keyword evidence="2" id="KW-1185">Reference proteome</keyword>
<reference evidence="1 2" key="1">
    <citation type="submission" date="2012-05" db="EMBL/GenBank/DDBJ databases">
        <title>The Genome Sequence of Sutterella wadsworthensis 2_1_59BFAA.</title>
        <authorList>
            <consortium name="The Broad Institute Genome Sequencing Platform"/>
            <person name="Earl A."/>
            <person name="Ward D."/>
            <person name="Feldgarden M."/>
            <person name="Gevers D."/>
            <person name="Daigneault M."/>
            <person name="Strauss J."/>
            <person name="Allen-Vercoe E."/>
            <person name="Walker B."/>
            <person name="Young S.K."/>
            <person name="Zeng Q."/>
            <person name="Gargeya S."/>
            <person name="Fitzgerald M."/>
            <person name="Haas B."/>
            <person name="Abouelleil A."/>
            <person name="Alvarado L."/>
            <person name="Arachchi H.M."/>
            <person name="Berlin A.M."/>
            <person name="Chapman S.B."/>
            <person name="Goldberg J."/>
            <person name="Griggs A."/>
            <person name="Gujja S."/>
            <person name="Hansen M."/>
            <person name="Howarth C."/>
            <person name="Imamovic A."/>
            <person name="Larimer J."/>
            <person name="McCowen C."/>
            <person name="Montmayeur A."/>
            <person name="Murphy C."/>
            <person name="Neiman D."/>
            <person name="Pearson M."/>
            <person name="Priest M."/>
            <person name="Roberts A."/>
            <person name="Saif S."/>
            <person name="Shea T."/>
            <person name="Sisk P."/>
            <person name="Sykes S."/>
            <person name="Wortman J."/>
            <person name="Nusbaum C."/>
            <person name="Birren B."/>
        </authorList>
    </citation>
    <scope>NUCLEOTIDE SEQUENCE [LARGE SCALE GENOMIC DNA]</scope>
    <source>
        <strain evidence="1 2">2_1_59BFAA</strain>
    </source>
</reference>
<evidence type="ECO:0008006" key="3">
    <source>
        <dbReference type="Google" id="ProtNLM"/>
    </source>
</evidence>
<organism evidence="1 2">
    <name type="scientific">Sutterella wadsworthensis 2_1_59BFAA</name>
    <dbReference type="NCBI Taxonomy" id="742823"/>
    <lineage>
        <taxon>Bacteria</taxon>
        <taxon>Pseudomonadati</taxon>
        <taxon>Pseudomonadota</taxon>
        <taxon>Betaproteobacteria</taxon>
        <taxon>Burkholderiales</taxon>
        <taxon>Sutterellaceae</taxon>
        <taxon>Sutterella</taxon>
    </lineage>
</organism>
<dbReference type="GO" id="GO:0046657">
    <property type="term" value="P:folic acid catabolic process"/>
    <property type="evidence" value="ECO:0007669"/>
    <property type="project" value="TreeGrafter"/>
</dbReference>
<dbReference type="PANTHER" id="PTHR30575:SF3">
    <property type="entry name" value="PEPTIDASE M20 DIMERISATION DOMAIN-CONTAINING PROTEIN"/>
    <property type="match status" value="1"/>
</dbReference>
<dbReference type="HOGENOM" id="CLU_1209284_0_0_4"/>
<comment type="caution">
    <text evidence="1">The sequence shown here is derived from an EMBL/GenBank/DDBJ whole genome shotgun (WGS) entry which is preliminary data.</text>
</comment>
<sequence>MVARGLARGADYLWTQHITTSIHENEIFASAGGFLATEKIDISFHGSSEFGTAVTAAAHATLAMQAIPRHSEGASRICVGTLEADAEKARMCVEVRGAIQAVADFMSAGVRRAVESAAMLAGVTAGIEVAGRAEALLPNPTAVEMIVECAKRLPDVVITEDRTRGSDDSTLWMNAVTKDGGVAGCFHYGSRGRAGLHTSSFDPEGDFTAIPALRLSVELLLSTNRRGDA</sequence>
<dbReference type="InterPro" id="IPR036264">
    <property type="entry name" value="Bact_exopeptidase_dim_dom"/>
</dbReference>
<dbReference type="Proteomes" id="UP000005835">
    <property type="component" value="Unassembled WGS sequence"/>
</dbReference>
<dbReference type="AlphaFoldDB" id="K1JWK5"/>
<evidence type="ECO:0000313" key="1">
    <source>
        <dbReference type="EMBL" id="EKB31023.1"/>
    </source>
</evidence>
<dbReference type="PANTHER" id="PTHR30575">
    <property type="entry name" value="PEPTIDASE M20"/>
    <property type="match status" value="1"/>
</dbReference>
<dbReference type="eggNOG" id="COG1473">
    <property type="taxonomic scope" value="Bacteria"/>
</dbReference>
<protein>
    <recommendedName>
        <fullName evidence="3">Peptidase M20 dimerisation domain-containing protein</fullName>
    </recommendedName>
</protein>
<dbReference type="EMBL" id="ADMG01000032">
    <property type="protein sequence ID" value="EKB31023.1"/>
    <property type="molecule type" value="Genomic_DNA"/>
</dbReference>
<dbReference type="Gene3D" id="3.40.630.10">
    <property type="entry name" value="Zn peptidases"/>
    <property type="match status" value="1"/>
</dbReference>
<dbReference type="STRING" id="742823.HMPREF9465_01406"/>
<dbReference type="GO" id="GO:0071713">
    <property type="term" value="F:para-aminobenzoyl-glutamate hydrolase activity"/>
    <property type="evidence" value="ECO:0007669"/>
    <property type="project" value="TreeGrafter"/>
</dbReference>
<dbReference type="RefSeq" id="WP_005435471.1">
    <property type="nucleotide sequence ID" value="NZ_JH815516.1"/>
</dbReference>
<dbReference type="SUPFAM" id="SSF55031">
    <property type="entry name" value="Bacterial exopeptidase dimerisation domain"/>
    <property type="match status" value="1"/>
</dbReference>
<dbReference type="InterPro" id="IPR052030">
    <property type="entry name" value="Peptidase_M20/M20A_hydrolases"/>
</dbReference>
<accession>K1JWK5</accession>
<evidence type="ECO:0000313" key="2">
    <source>
        <dbReference type="Proteomes" id="UP000005835"/>
    </source>
</evidence>